<reference evidence="2" key="1">
    <citation type="journal article" date="2023" name="Nat. Commun.">
        <title>Diploid and tetraploid genomes of Acorus and the evolution of monocots.</title>
        <authorList>
            <person name="Ma L."/>
            <person name="Liu K.W."/>
            <person name="Li Z."/>
            <person name="Hsiao Y.Y."/>
            <person name="Qi Y."/>
            <person name="Fu T."/>
            <person name="Tang G.D."/>
            <person name="Zhang D."/>
            <person name="Sun W.H."/>
            <person name="Liu D.K."/>
            <person name="Li Y."/>
            <person name="Chen G.Z."/>
            <person name="Liu X.D."/>
            <person name="Liao X.Y."/>
            <person name="Jiang Y.T."/>
            <person name="Yu X."/>
            <person name="Hao Y."/>
            <person name="Huang J."/>
            <person name="Zhao X.W."/>
            <person name="Ke S."/>
            <person name="Chen Y.Y."/>
            <person name="Wu W.L."/>
            <person name="Hsu J.L."/>
            <person name="Lin Y.F."/>
            <person name="Huang M.D."/>
            <person name="Li C.Y."/>
            <person name="Huang L."/>
            <person name="Wang Z.W."/>
            <person name="Zhao X."/>
            <person name="Zhong W.Y."/>
            <person name="Peng D.H."/>
            <person name="Ahmad S."/>
            <person name="Lan S."/>
            <person name="Zhang J.S."/>
            <person name="Tsai W.C."/>
            <person name="Van de Peer Y."/>
            <person name="Liu Z.J."/>
        </authorList>
    </citation>
    <scope>NUCLEOTIDE SEQUENCE</scope>
    <source>
        <strain evidence="2">SCP</strain>
    </source>
</reference>
<evidence type="ECO:0000256" key="1">
    <source>
        <dbReference type="SAM" id="Phobius"/>
    </source>
</evidence>
<proteinExistence type="predicted"/>
<dbReference type="EMBL" id="JAUJYN010000012">
    <property type="protein sequence ID" value="KAK1259403.1"/>
    <property type="molecule type" value="Genomic_DNA"/>
</dbReference>
<feature type="transmembrane region" description="Helical" evidence="1">
    <location>
        <begin position="12"/>
        <end position="31"/>
    </location>
</feature>
<organism evidence="2 3">
    <name type="scientific">Acorus gramineus</name>
    <name type="common">Dwarf sweet flag</name>
    <dbReference type="NCBI Taxonomy" id="55184"/>
    <lineage>
        <taxon>Eukaryota</taxon>
        <taxon>Viridiplantae</taxon>
        <taxon>Streptophyta</taxon>
        <taxon>Embryophyta</taxon>
        <taxon>Tracheophyta</taxon>
        <taxon>Spermatophyta</taxon>
        <taxon>Magnoliopsida</taxon>
        <taxon>Liliopsida</taxon>
        <taxon>Acoraceae</taxon>
        <taxon>Acorus</taxon>
    </lineage>
</organism>
<gene>
    <name evidence="2" type="ORF">QJS04_geneDACA021395</name>
</gene>
<name>A0AAV9A5E8_ACOGR</name>
<keyword evidence="1" id="KW-0812">Transmembrane</keyword>
<comment type="caution">
    <text evidence="2">The sequence shown here is derived from an EMBL/GenBank/DDBJ whole genome shotgun (WGS) entry which is preliminary data.</text>
</comment>
<accession>A0AAV9A5E8</accession>
<dbReference type="AlphaFoldDB" id="A0AAV9A5E8"/>
<reference evidence="2" key="2">
    <citation type="submission" date="2023-06" db="EMBL/GenBank/DDBJ databases">
        <authorList>
            <person name="Ma L."/>
            <person name="Liu K.-W."/>
            <person name="Li Z."/>
            <person name="Hsiao Y.-Y."/>
            <person name="Qi Y."/>
            <person name="Fu T."/>
            <person name="Tang G."/>
            <person name="Zhang D."/>
            <person name="Sun W.-H."/>
            <person name="Liu D.-K."/>
            <person name="Li Y."/>
            <person name="Chen G.-Z."/>
            <person name="Liu X.-D."/>
            <person name="Liao X.-Y."/>
            <person name="Jiang Y.-T."/>
            <person name="Yu X."/>
            <person name="Hao Y."/>
            <person name="Huang J."/>
            <person name="Zhao X.-W."/>
            <person name="Ke S."/>
            <person name="Chen Y.-Y."/>
            <person name="Wu W.-L."/>
            <person name="Hsu J.-L."/>
            <person name="Lin Y.-F."/>
            <person name="Huang M.-D."/>
            <person name="Li C.-Y."/>
            <person name="Huang L."/>
            <person name="Wang Z.-W."/>
            <person name="Zhao X."/>
            <person name="Zhong W.-Y."/>
            <person name="Peng D.-H."/>
            <person name="Ahmad S."/>
            <person name="Lan S."/>
            <person name="Zhang J.-S."/>
            <person name="Tsai W.-C."/>
            <person name="Van De Peer Y."/>
            <person name="Liu Z.-J."/>
        </authorList>
    </citation>
    <scope>NUCLEOTIDE SEQUENCE</scope>
    <source>
        <strain evidence="2">SCP</strain>
        <tissue evidence="2">Leaves</tissue>
    </source>
</reference>
<keyword evidence="3" id="KW-1185">Reference proteome</keyword>
<protein>
    <submittedName>
        <fullName evidence="2">Uncharacterized protein</fullName>
    </submittedName>
</protein>
<dbReference type="Proteomes" id="UP001179952">
    <property type="component" value="Unassembled WGS sequence"/>
</dbReference>
<evidence type="ECO:0000313" key="3">
    <source>
        <dbReference type="Proteomes" id="UP001179952"/>
    </source>
</evidence>
<evidence type="ECO:0000313" key="2">
    <source>
        <dbReference type="EMBL" id="KAK1259403.1"/>
    </source>
</evidence>
<keyword evidence="1" id="KW-0472">Membrane</keyword>
<keyword evidence="1" id="KW-1133">Transmembrane helix</keyword>
<sequence>MLIQKHELFSFYVCHCYLIIEITFIIINYLSEMRGALGVLLHGDGGLQRLYGLHPMYGLPGGTEKTGLFGSCVREEILPAASAI</sequence>